<proteinExistence type="predicted"/>
<evidence type="ECO:0000313" key="1">
    <source>
        <dbReference type="EMBL" id="KAK2653458.1"/>
    </source>
</evidence>
<gene>
    <name evidence="1" type="ORF">Ddye_013314</name>
</gene>
<name>A0AAE0CK38_9ROSI</name>
<dbReference type="Proteomes" id="UP001280121">
    <property type="component" value="Unassembled WGS sequence"/>
</dbReference>
<accession>A0AAE0CK38</accession>
<dbReference type="EMBL" id="JANJYI010000004">
    <property type="protein sequence ID" value="KAK2653458.1"/>
    <property type="molecule type" value="Genomic_DNA"/>
</dbReference>
<sequence length="92" mass="10659">MIRGLYDDIGLWRTKEEEMGGIISYYFSLLYTSSQPSSDHLDGVFSSVERRLLLNLRNFLDMQFTADEICYAIFLIDPSKMPGSNGFHVDFY</sequence>
<reference evidence="1" key="1">
    <citation type="journal article" date="2023" name="Plant J.">
        <title>Genome sequences and population genomics provide insights into the demographic history, inbreeding, and mutation load of two 'living fossil' tree species of Dipteronia.</title>
        <authorList>
            <person name="Feng Y."/>
            <person name="Comes H.P."/>
            <person name="Chen J."/>
            <person name="Zhu S."/>
            <person name="Lu R."/>
            <person name="Zhang X."/>
            <person name="Li P."/>
            <person name="Qiu J."/>
            <person name="Olsen K.M."/>
            <person name="Qiu Y."/>
        </authorList>
    </citation>
    <scope>NUCLEOTIDE SEQUENCE</scope>
    <source>
        <strain evidence="1">KIB01</strain>
    </source>
</reference>
<organism evidence="1 2">
    <name type="scientific">Dipteronia dyeriana</name>
    <dbReference type="NCBI Taxonomy" id="168575"/>
    <lineage>
        <taxon>Eukaryota</taxon>
        <taxon>Viridiplantae</taxon>
        <taxon>Streptophyta</taxon>
        <taxon>Embryophyta</taxon>
        <taxon>Tracheophyta</taxon>
        <taxon>Spermatophyta</taxon>
        <taxon>Magnoliopsida</taxon>
        <taxon>eudicotyledons</taxon>
        <taxon>Gunneridae</taxon>
        <taxon>Pentapetalae</taxon>
        <taxon>rosids</taxon>
        <taxon>malvids</taxon>
        <taxon>Sapindales</taxon>
        <taxon>Sapindaceae</taxon>
        <taxon>Hippocastanoideae</taxon>
        <taxon>Acereae</taxon>
        <taxon>Dipteronia</taxon>
    </lineage>
</organism>
<evidence type="ECO:0000313" key="2">
    <source>
        <dbReference type="Proteomes" id="UP001280121"/>
    </source>
</evidence>
<dbReference type="AlphaFoldDB" id="A0AAE0CK38"/>
<comment type="caution">
    <text evidence="1">The sequence shown here is derived from an EMBL/GenBank/DDBJ whole genome shotgun (WGS) entry which is preliminary data.</text>
</comment>
<protein>
    <submittedName>
        <fullName evidence="1">Uncharacterized protein</fullName>
    </submittedName>
</protein>
<keyword evidence="2" id="KW-1185">Reference proteome</keyword>